<dbReference type="EMBL" id="JACONT010000029">
    <property type="protein sequence ID" value="MBC3942640.1"/>
    <property type="molecule type" value="Genomic_DNA"/>
</dbReference>
<evidence type="ECO:0000256" key="1">
    <source>
        <dbReference type="SAM" id="MobiDB-lite"/>
    </source>
</evidence>
<dbReference type="Gene3D" id="1.20.1050.60">
    <property type="entry name" value="alpha-1,2-mannosidase"/>
    <property type="match status" value="1"/>
</dbReference>
<dbReference type="Pfam" id="PF07971">
    <property type="entry name" value="Glyco_hydro_92"/>
    <property type="match status" value="1"/>
</dbReference>
<dbReference type="SUPFAM" id="SSF48208">
    <property type="entry name" value="Six-hairpin glycosidases"/>
    <property type="match status" value="1"/>
</dbReference>
<dbReference type="Proteomes" id="UP000597613">
    <property type="component" value="Unassembled WGS sequence"/>
</dbReference>
<sequence length="761" mass="83001">MNRWRGGSARARRSAASLSSIGFGLALASLASVAQGRAGVGVGVGQDHVSLSQYVDPLLGTGDDDQGDTIPGPTLPAGSIHPSPNTITSTTSNAGYDRDAPLSGFAQLHTQGSGGTPSYGTFLVSPQTGTLQTLEADHLSPKRNEHAAADGYSVTLTRYGTDVEIAPAHHAALYRFTFPRSGSRSDDAHLLFDVTRKIMGQMGSAGSDVTLFPDKGKIVGRVRTKNYWSPAQVDIWFVAKVDAKPTAWGIERSNVRQAGATSGSAPADQPLRAWWTFGSTDRKPIEMKIAVSFASAQRAEELLEQDIPGWDLAGVRMAAAKAWNDALARITIEGVGKADRRRFYTSLYHSTIQPRDRSQDQVESERTSPLYDDHYTLWDTYHTLYPLMSIVRPKTYAGVIGSFIRTWERYGAADTAFISGRNFHIGQAGDEVDNVIGEGFLRGVAGVDWTKAADVALFNAFERRRPRYLIDGYFAVDDRSPEGTPQRSRSGSATTGMALNDYYAARLAAGTGRPDEAAVLAKRAGNWRDVWDANAVSDGYTGFVGPRFADGRFQPNDPKLGWDGKTHDNFGFYEGTGWIYSYAPVHDVPGMVAIMGGRAAFTRRLQHAFDAKLIDFTNEPSFSTPWLFSDVGRPDLASYYADVVFRRFTANAYPGDEDSGAMSSHYVFNRIGLFPKLGSDLYYLHAPHQPRTRITLENGRTFTIVARGQGAGTRYIRAARLNGQRLDAPFLTQAAITQGGMLELELGRTPNQWGRSASVLP</sequence>
<evidence type="ECO:0000259" key="3">
    <source>
        <dbReference type="Pfam" id="PF07971"/>
    </source>
</evidence>
<dbReference type="InterPro" id="IPR005887">
    <property type="entry name" value="GH92_a_mannosidase_put"/>
</dbReference>
<dbReference type="Pfam" id="PF17678">
    <property type="entry name" value="Glyco_hydro_92N"/>
    <property type="match status" value="1"/>
</dbReference>
<dbReference type="NCBIfam" id="TIGR01180">
    <property type="entry name" value="aman2_put"/>
    <property type="match status" value="1"/>
</dbReference>
<comment type="caution">
    <text evidence="5">The sequence shown here is derived from an EMBL/GenBank/DDBJ whole genome shotgun (WGS) entry which is preliminary data.</text>
</comment>
<feature type="signal peptide" evidence="2">
    <location>
        <begin position="1"/>
        <end position="34"/>
    </location>
</feature>
<dbReference type="Gene3D" id="2.70.98.10">
    <property type="match status" value="1"/>
</dbReference>
<dbReference type="RefSeq" id="WP_187504318.1">
    <property type="nucleotide sequence ID" value="NZ_CP162536.1"/>
</dbReference>
<proteinExistence type="predicted"/>
<keyword evidence="5" id="KW-0378">Hydrolase</keyword>
<evidence type="ECO:0000313" key="5">
    <source>
        <dbReference type="EMBL" id="MBC3942640.1"/>
    </source>
</evidence>
<protein>
    <submittedName>
        <fullName evidence="5">Glycoside hydrolase family 92 protein</fullName>
    </submittedName>
</protein>
<organism evidence="5 6">
    <name type="scientific">Sphingomonas albertensis</name>
    <dbReference type="NCBI Taxonomy" id="2762591"/>
    <lineage>
        <taxon>Bacteria</taxon>
        <taxon>Pseudomonadati</taxon>
        <taxon>Pseudomonadota</taxon>
        <taxon>Alphaproteobacteria</taxon>
        <taxon>Sphingomonadales</taxon>
        <taxon>Sphingomonadaceae</taxon>
        <taxon>Sphingomonas</taxon>
    </lineage>
</organism>
<dbReference type="InterPro" id="IPR041371">
    <property type="entry name" value="GH92_N"/>
</dbReference>
<reference evidence="5 6" key="1">
    <citation type="submission" date="2020-08" db="EMBL/GenBank/DDBJ databases">
        <title>Putative novel bacterial strains isolated from necrotic wheat leaf tissues caused by Xanthomonas translucens.</title>
        <authorList>
            <person name="Tambong J.T."/>
        </authorList>
    </citation>
    <scope>NUCLEOTIDE SEQUENCE [LARGE SCALE GENOMIC DNA]</scope>
    <source>
        <strain evidence="6">DOAB 1063</strain>
    </source>
</reference>
<dbReference type="PANTHER" id="PTHR12143">
    <property type="entry name" value="PEPTIDE N-GLYCANASE PNGASE -RELATED"/>
    <property type="match status" value="1"/>
</dbReference>
<feature type="domain" description="Glycosyl hydrolase family 92 N-terminal" evidence="4">
    <location>
        <begin position="54"/>
        <end position="292"/>
    </location>
</feature>
<feature type="region of interest" description="Disordered" evidence="1">
    <location>
        <begin position="60"/>
        <end position="84"/>
    </location>
</feature>
<keyword evidence="2" id="KW-0732">Signal</keyword>
<dbReference type="Gene3D" id="3.30.2080.10">
    <property type="entry name" value="GH92 mannosidase domain"/>
    <property type="match status" value="1"/>
</dbReference>
<evidence type="ECO:0000313" key="6">
    <source>
        <dbReference type="Proteomes" id="UP000597613"/>
    </source>
</evidence>
<dbReference type="InterPro" id="IPR008928">
    <property type="entry name" value="6-hairpin_glycosidase_sf"/>
</dbReference>
<evidence type="ECO:0000256" key="2">
    <source>
        <dbReference type="SAM" id="SignalP"/>
    </source>
</evidence>
<evidence type="ECO:0000259" key="4">
    <source>
        <dbReference type="Pfam" id="PF17678"/>
    </source>
</evidence>
<dbReference type="Gene3D" id="1.20.1610.10">
    <property type="entry name" value="alpha-1,2-mannosidases domains"/>
    <property type="match status" value="1"/>
</dbReference>
<dbReference type="GO" id="GO:0016787">
    <property type="term" value="F:hydrolase activity"/>
    <property type="evidence" value="ECO:0007669"/>
    <property type="project" value="UniProtKB-KW"/>
</dbReference>
<dbReference type="InterPro" id="IPR014718">
    <property type="entry name" value="GH-type_carb-bd"/>
</dbReference>
<dbReference type="PANTHER" id="PTHR12143:SF43">
    <property type="entry name" value="PUTATIVE-RELATED"/>
    <property type="match status" value="1"/>
</dbReference>
<dbReference type="InterPro" id="IPR050883">
    <property type="entry name" value="PNGase"/>
</dbReference>
<dbReference type="InterPro" id="IPR012939">
    <property type="entry name" value="Glyco_hydro_92"/>
</dbReference>
<name>A0ABR7AQB7_9SPHN</name>
<gene>
    <name evidence="5" type="ORF">H8S47_13255</name>
</gene>
<keyword evidence="6" id="KW-1185">Reference proteome</keyword>
<feature type="chain" id="PRO_5047248866" evidence="2">
    <location>
        <begin position="35"/>
        <end position="761"/>
    </location>
</feature>
<accession>A0ABR7AQB7</accession>
<feature type="domain" description="Glycosyl hydrolase family 92" evidence="3">
    <location>
        <begin position="299"/>
        <end position="747"/>
    </location>
</feature>